<dbReference type="AlphaFoldDB" id="A0A7D5GFH9"/>
<dbReference type="RefSeq" id="WP_179259369.1">
    <property type="nucleotide sequence ID" value="NZ_CP058601.1"/>
</dbReference>
<evidence type="ECO:0000259" key="2">
    <source>
        <dbReference type="PROSITE" id="PS50110"/>
    </source>
</evidence>
<dbReference type="InterPro" id="IPR011006">
    <property type="entry name" value="CheY-like_superfamily"/>
</dbReference>
<dbReference type="InterPro" id="IPR052893">
    <property type="entry name" value="TCS_response_regulator"/>
</dbReference>
<dbReference type="KEGG" id="haly:HYG82_01590"/>
<dbReference type="SUPFAM" id="SSF52172">
    <property type="entry name" value="CheY-like"/>
    <property type="match status" value="1"/>
</dbReference>
<accession>A0A7D5GFH9</accession>
<feature type="domain" description="Response regulatory" evidence="2">
    <location>
        <begin position="10"/>
        <end position="134"/>
    </location>
</feature>
<dbReference type="SMART" id="SM00448">
    <property type="entry name" value="REC"/>
    <property type="match status" value="1"/>
</dbReference>
<evidence type="ECO:0000313" key="4">
    <source>
        <dbReference type="Proteomes" id="UP000509241"/>
    </source>
</evidence>
<dbReference type="PANTHER" id="PTHR44520:SF2">
    <property type="entry name" value="RESPONSE REGULATOR RCP1"/>
    <property type="match status" value="1"/>
</dbReference>
<dbReference type="Gene3D" id="3.40.50.2300">
    <property type="match status" value="1"/>
</dbReference>
<organism evidence="3 4">
    <name type="scientific">Natrinema halophilum</name>
    <dbReference type="NCBI Taxonomy" id="1699371"/>
    <lineage>
        <taxon>Archaea</taxon>
        <taxon>Methanobacteriati</taxon>
        <taxon>Methanobacteriota</taxon>
        <taxon>Stenosarchaea group</taxon>
        <taxon>Halobacteria</taxon>
        <taxon>Halobacteriales</taxon>
        <taxon>Natrialbaceae</taxon>
        <taxon>Natrinema</taxon>
    </lineage>
</organism>
<dbReference type="OrthoDB" id="9652at2157"/>
<protein>
    <submittedName>
        <fullName evidence="3">Response regulator</fullName>
    </submittedName>
</protein>
<keyword evidence="4" id="KW-1185">Reference proteome</keyword>
<proteinExistence type="predicted"/>
<dbReference type="Pfam" id="PF00072">
    <property type="entry name" value="Response_reg"/>
    <property type="match status" value="1"/>
</dbReference>
<dbReference type="EMBL" id="CP058601">
    <property type="protein sequence ID" value="QLG47627.1"/>
    <property type="molecule type" value="Genomic_DNA"/>
</dbReference>
<dbReference type="GO" id="GO:0000160">
    <property type="term" value="P:phosphorelay signal transduction system"/>
    <property type="evidence" value="ECO:0007669"/>
    <property type="project" value="InterPro"/>
</dbReference>
<gene>
    <name evidence="3" type="ORF">HYG82_01590</name>
</gene>
<dbReference type="PROSITE" id="PS50110">
    <property type="entry name" value="RESPONSE_REGULATORY"/>
    <property type="match status" value="1"/>
</dbReference>
<dbReference type="InterPro" id="IPR001789">
    <property type="entry name" value="Sig_transdc_resp-reg_receiver"/>
</dbReference>
<dbReference type="Proteomes" id="UP000509241">
    <property type="component" value="Chromosome"/>
</dbReference>
<evidence type="ECO:0000313" key="3">
    <source>
        <dbReference type="EMBL" id="QLG47627.1"/>
    </source>
</evidence>
<name>A0A7D5GFH9_9EURY</name>
<dbReference type="PANTHER" id="PTHR44520">
    <property type="entry name" value="RESPONSE REGULATOR RCP1-RELATED"/>
    <property type="match status" value="1"/>
</dbReference>
<evidence type="ECO:0000256" key="1">
    <source>
        <dbReference type="PROSITE-ProRule" id="PRU00169"/>
    </source>
</evidence>
<comment type="caution">
    <text evidence="1">Lacks conserved residue(s) required for the propagation of feature annotation.</text>
</comment>
<dbReference type="GeneID" id="56031943"/>
<sequence>MSDGRDDPIDVLLIEDDSEDARRIRDSFADLELEISVHVVADGSKAVSLLTDRVDDPTAMPDLIVLNLNLARMSGLEFLDTIEDEPVIRRLPILVLTRSATGEDVRKCYELPANAYITKPTDPLEYANLVEAIADFWFRHVALPTSAL</sequence>
<reference evidence="3 4" key="1">
    <citation type="submission" date="2020-07" db="EMBL/GenBank/DDBJ databases">
        <authorList>
            <person name="Cui H."/>
        </authorList>
    </citation>
    <scope>NUCLEOTIDE SEQUENCE [LARGE SCALE GENOMIC DNA]</scope>
    <source>
        <strain evidence="3 4">YPL8</strain>
    </source>
</reference>